<evidence type="ECO:0000256" key="2">
    <source>
        <dbReference type="SAM" id="Phobius"/>
    </source>
</evidence>
<dbReference type="PANTHER" id="PTHR35393:SF1">
    <property type="entry name" value="SNOAL-LIKE DOMAIN-CONTAINING PROTEIN"/>
    <property type="match status" value="1"/>
</dbReference>
<evidence type="ECO:0000256" key="1">
    <source>
        <dbReference type="SAM" id="MobiDB-lite"/>
    </source>
</evidence>
<protein>
    <recommendedName>
        <fullName evidence="3">SigF-like NTF2-like domain-containing protein</fullName>
    </recommendedName>
</protein>
<dbReference type="EMBL" id="JADOXO010000933">
    <property type="protein sequence ID" value="KAF9799262.1"/>
    <property type="molecule type" value="Genomic_DNA"/>
</dbReference>
<accession>A0A8H7NSG7</accession>
<reference evidence="4" key="2">
    <citation type="journal article" name="Front. Microbiol.">
        <title>Degradative Capacity of Two Strains of Rhodonia placenta: From Phenotype to Genotype.</title>
        <authorList>
            <person name="Kolle M."/>
            <person name="Horta M.A.C."/>
            <person name="Nowrousian M."/>
            <person name="Ohm R.A."/>
            <person name="Benz J.P."/>
            <person name="Pilgard A."/>
        </authorList>
    </citation>
    <scope>NUCLEOTIDE SEQUENCE</scope>
    <source>
        <strain evidence="4">FPRL280</strain>
    </source>
</reference>
<sequence>MENPVEEIEGVVLSITSATNPETQKAAILRYFTPDATFRHPLCTVPSSSAAPPAGAVGSPTLPHTPSLLPLSSRDTILRIYQWYRVLSPRLTVRVRKVVYDPARHEMWLEIVQTFHLFFSPLRPAQARLATHIALRESPHPSGDPGRHMYHIAGQEDWYHPEDLMALLVPPLVPIVHFLLILGTWASVLGAWFGSVLGLWAAHAGEGGQGVKLQPAGEPLPTPAEDEGKVLGG</sequence>
<dbReference type="Proteomes" id="UP000639403">
    <property type="component" value="Unassembled WGS sequence"/>
</dbReference>
<feature type="domain" description="SigF-like NTF2-like" evidence="3">
    <location>
        <begin position="72"/>
        <end position="199"/>
    </location>
</feature>
<reference evidence="4" key="1">
    <citation type="submission" date="2020-11" db="EMBL/GenBank/DDBJ databases">
        <authorList>
            <person name="Koelle M."/>
            <person name="Horta M.A.C."/>
            <person name="Nowrousian M."/>
            <person name="Ohm R.A."/>
            <person name="Benz P."/>
            <person name="Pilgard A."/>
        </authorList>
    </citation>
    <scope>NUCLEOTIDE SEQUENCE</scope>
    <source>
        <strain evidence="4">FPRL280</strain>
    </source>
</reference>
<gene>
    <name evidence="4" type="ORF">IEO21_10602</name>
</gene>
<dbReference type="Pfam" id="PF24840">
    <property type="entry name" value="NTF2_SigF"/>
    <property type="match status" value="2"/>
</dbReference>
<evidence type="ECO:0000313" key="5">
    <source>
        <dbReference type="Proteomes" id="UP000639403"/>
    </source>
</evidence>
<dbReference type="InterPro" id="IPR057514">
    <property type="entry name" value="NTF2_SigF"/>
</dbReference>
<feature type="region of interest" description="Disordered" evidence="1">
    <location>
        <begin position="212"/>
        <end position="233"/>
    </location>
</feature>
<feature type="domain" description="SigF-like NTF2-like" evidence="3">
    <location>
        <begin position="1"/>
        <end position="49"/>
    </location>
</feature>
<proteinExistence type="predicted"/>
<feature type="transmembrane region" description="Helical" evidence="2">
    <location>
        <begin position="175"/>
        <end position="202"/>
    </location>
</feature>
<name>A0A8H7NSG7_9APHY</name>
<organism evidence="4 5">
    <name type="scientific">Rhodonia placenta</name>
    <dbReference type="NCBI Taxonomy" id="104341"/>
    <lineage>
        <taxon>Eukaryota</taxon>
        <taxon>Fungi</taxon>
        <taxon>Dikarya</taxon>
        <taxon>Basidiomycota</taxon>
        <taxon>Agaricomycotina</taxon>
        <taxon>Agaricomycetes</taxon>
        <taxon>Polyporales</taxon>
        <taxon>Adustoporiaceae</taxon>
        <taxon>Rhodonia</taxon>
    </lineage>
</organism>
<dbReference type="AlphaFoldDB" id="A0A8H7NSG7"/>
<keyword evidence="2" id="KW-0812">Transmembrane</keyword>
<keyword evidence="2" id="KW-0472">Membrane</keyword>
<evidence type="ECO:0000313" key="4">
    <source>
        <dbReference type="EMBL" id="KAF9799262.1"/>
    </source>
</evidence>
<comment type="caution">
    <text evidence="4">The sequence shown here is derived from an EMBL/GenBank/DDBJ whole genome shotgun (WGS) entry which is preliminary data.</text>
</comment>
<dbReference type="PANTHER" id="PTHR35393">
    <property type="entry name" value="CHROMOSOME 1, WHOLE GENOME SHOTGUN SEQUENCE"/>
    <property type="match status" value="1"/>
</dbReference>
<keyword evidence="2" id="KW-1133">Transmembrane helix</keyword>
<evidence type="ECO:0000259" key="3">
    <source>
        <dbReference type="Pfam" id="PF24840"/>
    </source>
</evidence>